<evidence type="ECO:0000313" key="3">
    <source>
        <dbReference type="Proteomes" id="UP000596857"/>
    </source>
</evidence>
<accession>A0ABX1YSD7</accession>
<gene>
    <name evidence="2" type="ORF">GC101_32015</name>
</gene>
<sequence length="77" mass="8643">MGNKQWNFKVPGNPEGKELAIASDQITTVYDLLDMLRQEDPQTPPKDQPAGMSPPQSRAVVIPFLSRMLDKRRHPSA</sequence>
<proteinExistence type="predicted"/>
<evidence type="ECO:0000256" key="1">
    <source>
        <dbReference type="SAM" id="MobiDB-lite"/>
    </source>
</evidence>
<dbReference type="RefSeq" id="WP_171720609.1">
    <property type="nucleotide sequence ID" value="NZ_WHOB01000093.1"/>
</dbReference>
<reference evidence="2 3" key="1">
    <citation type="submission" date="2019-10" db="EMBL/GenBank/DDBJ databases">
        <title>Description of Paenibacillus terricola sp. nov.</title>
        <authorList>
            <person name="Carlier A."/>
            <person name="Qi S."/>
        </authorList>
    </citation>
    <scope>NUCLEOTIDE SEQUENCE [LARGE SCALE GENOMIC DNA]</scope>
    <source>
        <strain evidence="2 3">LMG 31459</strain>
    </source>
</reference>
<dbReference type="Proteomes" id="UP000596857">
    <property type="component" value="Unassembled WGS sequence"/>
</dbReference>
<organism evidence="2 3">
    <name type="scientific">Paenibacillus phytohabitans</name>
    <dbReference type="NCBI Taxonomy" id="2654978"/>
    <lineage>
        <taxon>Bacteria</taxon>
        <taxon>Bacillati</taxon>
        <taxon>Bacillota</taxon>
        <taxon>Bacilli</taxon>
        <taxon>Bacillales</taxon>
        <taxon>Paenibacillaceae</taxon>
        <taxon>Paenibacillus</taxon>
    </lineage>
</organism>
<name>A0ABX1YSD7_9BACL</name>
<comment type="caution">
    <text evidence="2">The sequence shown here is derived from an EMBL/GenBank/DDBJ whole genome shotgun (WGS) entry which is preliminary data.</text>
</comment>
<keyword evidence="3" id="KW-1185">Reference proteome</keyword>
<evidence type="ECO:0000313" key="2">
    <source>
        <dbReference type="EMBL" id="NOU83489.1"/>
    </source>
</evidence>
<feature type="region of interest" description="Disordered" evidence="1">
    <location>
        <begin position="37"/>
        <end position="58"/>
    </location>
</feature>
<protein>
    <submittedName>
        <fullName evidence="2">Uncharacterized protein</fullName>
    </submittedName>
</protein>
<dbReference type="EMBL" id="WHOB01000093">
    <property type="protein sequence ID" value="NOU83489.1"/>
    <property type="molecule type" value="Genomic_DNA"/>
</dbReference>